<accession>A0ABQ8UE52</accession>
<keyword evidence="8" id="KW-0949">S-adenosyl-L-methionine</keyword>
<organism evidence="15 16">
    <name type="scientific">Paratrimastix pyriformis</name>
    <dbReference type="NCBI Taxonomy" id="342808"/>
    <lineage>
        <taxon>Eukaryota</taxon>
        <taxon>Metamonada</taxon>
        <taxon>Preaxostyla</taxon>
        <taxon>Paratrimastigidae</taxon>
        <taxon>Paratrimastix</taxon>
    </lineage>
</organism>
<evidence type="ECO:0000256" key="12">
    <source>
        <dbReference type="SAM" id="MobiDB-lite"/>
    </source>
</evidence>
<dbReference type="PANTHER" id="PTHR11265">
    <property type="entry name" value="S-ADENOSYL-METHYLTRANSFERASE MRAW"/>
    <property type="match status" value="1"/>
</dbReference>
<evidence type="ECO:0000256" key="5">
    <source>
        <dbReference type="ARBA" id="ARBA00022603"/>
    </source>
</evidence>
<dbReference type="InterPro" id="IPR023397">
    <property type="entry name" value="SAM-dep_MeTrfase_MraW_recog"/>
</dbReference>
<keyword evidence="10" id="KW-0378">Hydrolase</keyword>
<dbReference type="PANTHER" id="PTHR11265:SF0">
    <property type="entry name" value="12S RRNA N4-METHYLCYTIDINE METHYLTRANSFERASE"/>
    <property type="match status" value="1"/>
</dbReference>
<feature type="region of interest" description="Disordered" evidence="12">
    <location>
        <begin position="95"/>
        <end position="127"/>
    </location>
</feature>
<dbReference type="Proteomes" id="UP001141327">
    <property type="component" value="Unassembled WGS sequence"/>
</dbReference>
<dbReference type="SUPFAM" id="SSF53335">
    <property type="entry name" value="S-adenosyl-L-methionine-dependent methyltransferases"/>
    <property type="match status" value="1"/>
</dbReference>
<proteinExistence type="inferred from homology"/>
<dbReference type="SUPFAM" id="SSF54236">
    <property type="entry name" value="Ubiquitin-like"/>
    <property type="match status" value="1"/>
</dbReference>
<dbReference type="InterPro" id="IPR002903">
    <property type="entry name" value="RsmH"/>
</dbReference>
<evidence type="ECO:0000256" key="2">
    <source>
        <dbReference type="ARBA" id="ARBA00010396"/>
    </source>
</evidence>
<reference evidence="15" key="1">
    <citation type="journal article" date="2022" name="bioRxiv">
        <title>Genomics of Preaxostyla Flagellates Illuminates Evolutionary Transitions and the Path Towards Mitochondrial Loss.</title>
        <authorList>
            <person name="Novak L.V.F."/>
            <person name="Treitli S.C."/>
            <person name="Pyrih J."/>
            <person name="Halakuc P."/>
            <person name="Pipaliya S.V."/>
            <person name="Vacek V."/>
            <person name="Brzon O."/>
            <person name="Soukal P."/>
            <person name="Eme L."/>
            <person name="Dacks J.B."/>
            <person name="Karnkowska A."/>
            <person name="Elias M."/>
            <person name="Hampl V."/>
        </authorList>
    </citation>
    <scope>NUCLEOTIDE SEQUENCE</scope>
    <source>
        <strain evidence="15">RCP-MX</strain>
    </source>
</reference>
<evidence type="ECO:0000259" key="13">
    <source>
        <dbReference type="PROSITE" id="PS50053"/>
    </source>
</evidence>
<evidence type="ECO:0000256" key="11">
    <source>
        <dbReference type="ARBA" id="ARBA00022807"/>
    </source>
</evidence>
<comment type="caution">
    <text evidence="15">The sequence shown here is derived from an EMBL/GenBank/DDBJ whole genome shotgun (WGS) entry which is preliminary data.</text>
</comment>
<keyword evidence="16" id="KW-1185">Reference proteome</keyword>
<dbReference type="InterPro" id="IPR029071">
    <property type="entry name" value="Ubiquitin-like_domsf"/>
</dbReference>
<comment type="similarity">
    <text evidence="2">Belongs to the methyltransferase superfamily. RsmH family.</text>
</comment>
<dbReference type="InterPro" id="IPR029063">
    <property type="entry name" value="SAM-dependent_MTases_sf"/>
</dbReference>
<feature type="domain" description="OTU" evidence="14">
    <location>
        <begin position="131"/>
        <end position="254"/>
    </location>
</feature>
<dbReference type="Pfam" id="PF21403">
    <property type="entry name" value="OTU1_UBXL"/>
    <property type="match status" value="1"/>
</dbReference>
<dbReference type="CDD" id="cd22745">
    <property type="entry name" value="OTU_OTU1"/>
    <property type="match status" value="1"/>
</dbReference>
<dbReference type="Pfam" id="PF01795">
    <property type="entry name" value="Methyltransf_5"/>
    <property type="match status" value="1"/>
</dbReference>
<dbReference type="EMBL" id="JAPMOS010000044">
    <property type="protein sequence ID" value="KAJ4457572.1"/>
    <property type="molecule type" value="Genomic_DNA"/>
</dbReference>
<dbReference type="SUPFAM" id="SSF81799">
    <property type="entry name" value="Putative methyltransferase TM0872, insert domain"/>
    <property type="match status" value="1"/>
</dbReference>
<dbReference type="InterPro" id="IPR038765">
    <property type="entry name" value="Papain-like_cys_pep_sf"/>
</dbReference>
<evidence type="ECO:0000256" key="7">
    <source>
        <dbReference type="ARBA" id="ARBA00022679"/>
    </source>
</evidence>
<feature type="compositionally biased region" description="Acidic residues" evidence="12">
    <location>
        <begin position="709"/>
        <end position="722"/>
    </location>
</feature>
<evidence type="ECO:0000256" key="3">
    <source>
        <dbReference type="ARBA" id="ARBA00012759"/>
    </source>
</evidence>
<keyword evidence="7" id="KW-0808">Transferase</keyword>
<dbReference type="Gene3D" id="3.10.20.90">
    <property type="entry name" value="Phosphatidylinositol 3-kinase Catalytic Subunit, Chain A, domain 1"/>
    <property type="match status" value="1"/>
</dbReference>
<dbReference type="EC" id="3.4.19.12" evidence="3"/>
<keyword evidence="5 15" id="KW-0489">Methyltransferase</keyword>
<dbReference type="Gene3D" id="3.90.70.80">
    <property type="match status" value="1"/>
</dbReference>
<dbReference type="InterPro" id="IPR048857">
    <property type="entry name" value="OTU1_Ubl"/>
</dbReference>
<evidence type="ECO:0000256" key="8">
    <source>
        <dbReference type="ARBA" id="ARBA00022691"/>
    </source>
</evidence>
<evidence type="ECO:0000256" key="10">
    <source>
        <dbReference type="ARBA" id="ARBA00022801"/>
    </source>
</evidence>
<evidence type="ECO:0000313" key="15">
    <source>
        <dbReference type="EMBL" id="KAJ4457572.1"/>
    </source>
</evidence>
<dbReference type="SUPFAM" id="SSF54001">
    <property type="entry name" value="Cysteine proteinases"/>
    <property type="match status" value="1"/>
</dbReference>
<dbReference type="InterPro" id="IPR003323">
    <property type="entry name" value="OTU_dom"/>
</dbReference>
<name>A0ABQ8UE52_9EUKA</name>
<dbReference type="HAMAP" id="MF_01007">
    <property type="entry name" value="16SrRNA_methyltr_H"/>
    <property type="match status" value="1"/>
</dbReference>
<dbReference type="PROSITE" id="PS50053">
    <property type="entry name" value="UBIQUITIN_2"/>
    <property type="match status" value="1"/>
</dbReference>
<evidence type="ECO:0000256" key="4">
    <source>
        <dbReference type="ARBA" id="ARBA00018935"/>
    </source>
</evidence>
<feature type="domain" description="Ubiquitin-like" evidence="13">
    <location>
        <begin position="1"/>
        <end position="46"/>
    </location>
</feature>
<evidence type="ECO:0000259" key="14">
    <source>
        <dbReference type="PROSITE" id="PS50802"/>
    </source>
</evidence>
<dbReference type="Gene3D" id="1.10.150.170">
    <property type="entry name" value="Putative methyltransferase TM0872, insert domain"/>
    <property type="match status" value="1"/>
</dbReference>
<evidence type="ECO:0000256" key="1">
    <source>
        <dbReference type="ARBA" id="ARBA00000707"/>
    </source>
</evidence>
<dbReference type="Pfam" id="PF02338">
    <property type="entry name" value="OTU"/>
    <property type="match status" value="1"/>
</dbReference>
<dbReference type="PROSITE" id="PS50802">
    <property type="entry name" value="OTU"/>
    <property type="match status" value="1"/>
</dbReference>
<feature type="compositionally biased region" description="Acidic residues" evidence="12">
    <location>
        <begin position="665"/>
        <end position="693"/>
    </location>
</feature>
<dbReference type="InterPro" id="IPR000626">
    <property type="entry name" value="Ubiquitin-like_dom"/>
</dbReference>
<gene>
    <name evidence="15" type="ORF">PAPYR_6932</name>
</gene>
<evidence type="ECO:0000256" key="6">
    <source>
        <dbReference type="ARBA" id="ARBA00022670"/>
    </source>
</evidence>
<sequence>MRIRVRSAEGVETITLGPSATVASFRQEVSRATHIPEKTLRLLKSGFPPVLLDLGGKEEHDASEILKDGDVINAEVDPNPPPSATSVATSPSLVPIARPIQPSPPPPPPPPPPAPRPAVPPPPDELDGMFVIRRPMIDDNSCLFSAVAYVLEDRDTEKALALRMRCADFILAHPDTYTEVMLGKPPLEYAAWIRDPGNWGGAIELSVFSKIYQVEIGALDCQSARIDVYGQNSGYSECCYLMYDGIHYDALAFGYSPDAPGVMDVTRVSISSRMADQLVTTLGLQMKQEHHYTDTSTFVLRCHECLRILLDPREMEHNTEQAAPAAAPPTEDSLLQEANHIPVLASQTLEVLAPHEGQIVLDCTLGRGGHAALIAPHLGSTGRYIGLDVDPTSLAFVRQRVSRLSTCTLDLVKANFSTAKYVLATLGVLTKPTAAPQDGTTAQPLARGGVHLLLADLGYSSKQLEDPTRGLSFLQPGPLDMRLDPERPDTAADLVNKLPEEDLANLIFTYGEEPHSRKIARLILEAREYAPITTTTQLADIVRRAYGRKVAQQQRIDPATKTFQALRIAVNGELNVLHRLLADVPILVRPGGIAAIISFHSLEDRLVKQAFAKLVAEGKARPVTRKPLVADKGEVASNPRSRSAKLRAIRMIDGLAEEDHSSSGSDDDEEAEEAEEEASGDDRSPDEDGEEEEAGARGSAPAPIPVPAEAEEDEGDSEEDGEEAARAIVDRCTGFAGLTIGCGSSGSAGTEDDRGWLCVIDLLVFMAVNTRCPVIVI</sequence>
<dbReference type="GO" id="GO:0008168">
    <property type="term" value="F:methyltransferase activity"/>
    <property type="evidence" value="ECO:0007669"/>
    <property type="project" value="UniProtKB-KW"/>
</dbReference>
<evidence type="ECO:0000256" key="9">
    <source>
        <dbReference type="ARBA" id="ARBA00022786"/>
    </source>
</evidence>
<keyword evidence="11" id="KW-0788">Thiol protease</keyword>
<dbReference type="GO" id="GO:0032259">
    <property type="term" value="P:methylation"/>
    <property type="evidence" value="ECO:0007669"/>
    <property type="project" value="UniProtKB-KW"/>
</dbReference>
<dbReference type="NCBIfam" id="TIGR00006">
    <property type="entry name" value="16S rRNA (cytosine(1402)-N(4))-methyltransferase RsmH"/>
    <property type="match status" value="1"/>
</dbReference>
<feature type="compositionally biased region" description="Pro residues" evidence="12">
    <location>
        <begin position="101"/>
        <end position="123"/>
    </location>
</feature>
<feature type="region of interest" description="Disordered" evidence="12">
    <location>
        <begin position="656"/>
        <end position="724"/>
    </location>
</feature>
<comment type="catalytic activity">
    <reaction evidence="1">
        <text>Thiol-dependent hydrolysis of ester, thioester, amide, peptide and isopeptide bonds formed by the C-terminal Gly of ubiquitin (a 76-residue protein attached to proteins as an intracellular targeting signal).</text>
        <dbReference type="EC" id="3.4.19.12"/>
    </reaction>
</comment>
<keyword evidence="6" id="KW-0645">Protease</keyword>
<keyword evidence="9" id="KW-0833">Ubl conjugation pathway</keyword>
<dbReference type="Gene3D" id="3.40.50.150">
    <property type="entry name" value="Vaccinia Virus protein VP39"/>
    <property type="match status" value="1"/>
</dbReference>
<protein>
    <recommendedName>
        <fullName evidence="4">Ubiquitin thioesterase OTU1</fullName>
        <ecNumber evidence="3">3.4.19.12</ecNumber>
    </recommendedName>
</protein>
<evidence type="ECO:0000313" key="16">
    <source>
        <dbReference type="Proteomes" id="UP001141327"/>
    </source>
</evidence>